<proteinExistence type="predicted"/>
<evidence type="ECO:0000313" key="8">
    <source>
        <dbReference type="Proteomes" id="UP001357733"/>
    </source>
</evidence>
<gene>
    <name evidence="7" type="ORF">VLK81_05585</name>
</gene>
<evidence type="ECO:0000259" key="6">
    <source>
        <dbReference type="Pfam" id="PF08543"/>
    </source>
</evidence>
<dbReference type="SUPFAM" id="SSF53613">
    <property type="entry name" value="Ribokinase-like"/>
    <property type="match status" value="1"/>
</dbReference>
<dbReference type="Pfam" id="PF08543">
    <property type="entry name" value="Phos_pyr_kin"/>
    <property type="match status" value="1"/>
</dbReference>
<keyword evidence="3" id="KW-0547">Nucleotide-binding</keyword>
<reference evidence="7 8" key="1">
    <citation type="submission" date="2024-01" db="EMBL/GenBank/DDBJ databases">
        <title>Complete genome sequence of Citroniella saccharovorans strain M6.X9, isolated from human fecal sample.</title>
        <authorList>
            <person name="Cheng G."/>
            <person name="Westerholm M."/>
            <person name="Schnurer A."/>
        </authorList>
    </citation>
    <scope>NUCLEOTIDE SEQUENCE [LARGE SCALE GENOMIC DNA]</scope>
    <source>
        <strain evidence="7 8">DSM 29873</strain>
    </source>
</reference>
<sequence>MKKILLVGDLVGYGKIALSSIIPILSEMGIEVSNLPTALVSNTFDYKISSMLDTTTYMNEAIEVWRKLNLQFDIILTGFLSNLEQVSLIENIISFQNKKPLIITDPILGDDGALYHGLKKDSIDTMKKMIYLSDIILPNVTEIQILSNAKIKKDLREEDINEYIELISKEYNCSVVVTSSEIDSGNYIFSYDNNTGHLSKIKYKKIPYKFAGTGDLFAGLFTGLLSKSFDLHKACERSSEIITTILKLEYLEKSSGVRDVKIEKYLEFFRKI</sequence>
<keyword evidence="8" id="KW-1185">Reference proteome</keyword>
<dbReference type="GO" id="GO:0009443">
    <property type="term" value="P:pyridoxal 5'-phosphate salvage"/>
    <property type="evidence" value="ECO:0007669"/>
    <property type="project" value="InterPro"/>
</dbReference>
<dbReference type="AlphaFoldDB" id="A0AAW9MYJ1"/>
<keyword evidence="2" id="KW-0808">Transferase</keyword>
<evidence type="ECO:0000256" key="5">
    <source>
        <dbReference type="ARBA" id="ARBA00022840"/>
    </source>
</evidence>
<comment type="caution">
    <text evidence="7">The sequence shown here is derived from an EMBL/GenBank/DDBJ whole genome shotgun (WGS) entry which is preliminary data.</text>
</comment>
<dbReference type="PANTHER" id="PTHR10534:SF2">
    <property type="entry name" value="PYRIDOXAL KINASE"/>
    <property type="match status" value="1"/>
</dbReference>
<dbReference type="GO" id="GO:0005829">
    <property type="term" value="C:cytosol"/>
    <property type="evidence" value="ECO:0007669"/>
    <property type="project" value="TreeGrafter"/>
</dbReference>
<dbReference type="GO" id="GO:0008478">
    <property type="term" value="F:pyridoxal kinase activity"/>
    <property type="evidence" value="ECO:0007669"/>
    <property type="project" value="UniProtKB-EC"/>
</dbReference>
<dbReference type="EMBL" id="JAYKOT010000003">
    <property type="protein sequence ID" value="MEB3429485.1"/>
    <property type="molecule type" value="Genomic_DNA"/>
</dbReference>
<evidence type="ECO:0000256" key="2">
    <source>
        <dbReference type="ARBA" id="ARBA00022679"/>
    </source>
</evidence>
<dbReference type="EC" id="2.7.1.35" evidence="1"/>
<name>A0AAW9MYJ1_9FIRM</name>
<evidence type="ECO:0000313" key="7">
    <source>
        <dbReference type="EMBL" id="MEB3429485.1"/>
    </source>
</evidence>
<protein>
    <recommendedName>
        <fullName evidence="1">pyridoxal kinase</fullName>
        <ecNumber evidence="1">2.7.1.35</ecNumber>
    </recommendedName>
</protein>
<evidence type="ECO:0000256" key="3">
    <source>
        <dbReference type="ARBA" id="ARBA00022741"/>
    </source>
</evidence>
<keyword evidence="4 7" id="KW-0418">Kinase</keyword>
<evidence type="ECO:0000256" key="1">
    <source>
        <dbReference type="ARBA" id="ARBA00012104"/>
    </source>
</evidence>
<dbReference type="Gene3D" id="3.40.1190.20">
    <property type="match status" value="1"/>
</dbReference>
<dbReference type="GO" id="GO:0005524">
    <property type="term" value="F:ATP binding"/>
    <property type="evidence" value="ECO:0007669"/>
    <property type="project" value="UniProtKB-KW"/>
</dbReference>
<accession>A0AAW9MYJ1</accession>
<evidence type="ECO:0000256" key="4">
    <source>
        <dbReference type="ARBA" id="ARBA00022777"/>
    </source>
</evidence>
<organism evidence="7 8">
    <name type="scientific">Citroniella saccharovorans</name>
    <dbReference type="NCBI Taxonomy" id="2053367"/>
    <lineage>
        <taxon>Bacteria</taxon>
        <taxon>Bacillati</taxon>
        <taxon>Bacillota</taxon>
        <taxon>Tissierellia</taxon>
        <taxon>Tissierellales</taxon>
        <taxon>Peptoniphilaceae</taxon>
        <taxon>Citroniella</taxon>
    </lineage>
</organism>
<dbReference type="Proteomes" id="UP001357733">
    <property type="component" value="Unassembled WGS sequence"/>
</dbReference>
<dbReference type="InterPro" id="IPR029056">
    <property type="entry name" value="Ribokinase-like"/>
</dbReference>
<dbReference type="InterPro" id="IPR004625">
    <property type="entry name" value="PyrdxlKinase"/>
</dbReference>
<dbReference type="InterPro" id="IPR013749">
    <property type="entry name" value="PM/HMP-P_kinase-1"/>
</dbReference>
<dbReference type="RefSeq" id="WP_324619671.1">
    <property type="nucleotide sequence ID" value="NZ_JAYKOT010000003.1"/>
</dbReference>
<keyword evidence="5" id="KW-0067">ATP-binding</keyword>
<dbReference type="PANTHER" id="PTHR10534">
    <property type="entry name" value="PYRIDOXAL KINASE"/>
    <property type="match status" value="1"/>
</dbReference>
<feature type="domain" description="Pyridoxamine kinase/Phosphomethylpyrimidine kinase" evidence="6">
    <location>
        <begin position="69"/>
        <end position="249"/>
    </location>
</feature>